<dbReference type="CDD" id="cd17873">
    <property type="entry name" value="FlhF"/>
    <property type="match status" value="1"/>
</dbReference>
<comment type="function">
    <text evidence="12">Necessary for flagellar biosynthesis. May be involved in translocation of the flagellum.</text>
</comment>
<dbReference type="STRING" id="381764.Fnod_0377"/>
<reference evidence="16 17" key="2">
    <citation type="journal article" date="2009" name="Proc. Natl. Acad. Sci. U.S.A.">
        <title>On the chimeric nature, thermophilic origin, and phylogenetic placement of the Thermotogales.</title>
        <authorList>
            <person name="Zhaxybayeva O."/>
            <person name="Swithers K.S."/>
            <person name="Lapierre P."/>
            <person name="Fournier G.P."/>
            <person name="Bickhart D.M."/>
            <person name="DeBoy R.T."/>
            <person name="Nelson K.E."/>
            <person name="Nesbo C.L."/>
            <person name="Doolittle W.F."/>
            <person name="Gogarten J.P."/>
            <person name="Noll K.M."/>
        </authorList>
    </citation>
    <scope>NUCLEOTIDE SEQUENCE [LARGE SCALE GENOMIC DNA]</scope>
    <source>
        <strain evidence="17">ATCC 35602 / DSM 5306 / Rt17-B1</strain>
    </source>
</reference>
<dbReference type="InterPro" id="IPR020006">
    <property type="entry name" value="FlhF"/>
</dbReference>
<evidence type="ECO:0000313" key="17">
    <source>
        <dbReference type="Proteomes" id="UP000002415"/>
    </source>
</evidence>
<evidence type="ECO:0000256" key="8">
    <source>
        <dbReference type="ARBA" id="ARBA00022927"/>
    </source>
</evidence>
<keyword evidence="4" id="KW-0813">Transport</keyword>
<feature type="domain" description="SRP54-type proteins GTP-binding" evidence="15">
    <location>
        <begin position="172"/>
        <end position="363"/>
    </location>
</feature>
<evidence type="ECO:0000256" key="3">
    <source>
        <dbReference type="ARBA" id="ARBA00014919"/>
    </source>
</evidence>
<evidence type="ECO:0000256" key="2">
    <source>
        <dbReference type="ARBA" id="ARBA00008531"/>
    </source>
</evidence>
<dbReference type="Gene3D" id="1.20.120.1380">
    <property type="entry name" value="Flagellar FlhF biosynthesis protein, N domain"/>
    <property type="match status" value="1"/>
</dbReference>
<dbReference type="InterPro" id="IPR003593">
    <property type="entry name" value="AAA+_ATPase"/>
</dbReference>
<keyword evidence="10" id="KW-0472">Membrane</keyword>
<evidence type="ECO:0000259" key="15">
    <source>
        <dbReference type="SMART" id="SM00962"/>
    </source>
</evidence>
<comment type="similarity">
    <text evidence="2">Belongs to the GTP-binding SRP family.</text>
</comment>
<dbReference type="HOGENOM" id="CLU_009301_11_4_0"/>
<dbReference type="GO" id="GO:0044781">
    <property type="term" value="P:bacterial-type flagellum organization"/>
    <property type="evidence" value="ECO:0007669"/>
    <property type="project" value="UniProtKB-UniRule"/>
</dbReference>
<evidence type="ECO:0000256" key="13">
    <source>
        <dbReference type="NCBIfam" id="TIGR03499"/>
    </source>
</evidence>
<evidence type="ECO:0000256" key="7">
    <source>
        <dbReference type="ARBA" id="ARBA00022795"/>
    </source>
</evidence>
<organism evidence="16 17">
    <name type="scientific">Fervidobacterium nodosum (strain ATCC 35602 / DSM 5306 / Rt17-B1)</name>
    <dbReference type="NCBI Taxonomy" id="381764"/>
    <lineage>
        <taxon>Bacteria</taxon>
        <taxon>Thermotogati</taxon>
        <taxon>Thermotogota</taxon>
        <taxon>Thermotogae</taxon>
        <taxon>Thermotogales</taxon>
        <taxon>Fervidobacteriaceae</taxon>
        <taxon>Fervidobacterium</taxon>
    </lineage>
</organism>
<keyword evidence="7" id="KW-1005">Bacterial flagellum biogenesis</keyword>
<comment type="subcellular location">
    <subcellularLocation>
        <location evidence="1">Cell membrane</location>
        <topology evidence="1">Peripheral membrane protein</topology>
        <orientation evidence="1">Cytoplasmic side</orientation>
    </subcellularLocation>
</comment>
<keyword evidence="11" id="KW-1006">Bacterial flagellum protein export</keyword>
<evidence type="ECO:0000256" key="4">
    <source>
        <dbReference type="ARBA" id="ARBA00022448"/>
    </source>
</evidence>
<evidence type="ECO:0000259" key="14">
    <source>
        <dbReference type="SMART" id="SM00382"/>
    </source>
</evidence>
<dbReference type="GO" id="GO:0005047">
    <property type="term" value="F:signal recognition particle binding"/>
    <property type="evidence" value="ECO:0007669"/>
    <property type="project" value="TreeGrafter"/>
</dbReference>
<dbReference type="Gene3D" id="3.40.50.300">
    <property type="entry name" value="P-loop containing nucleotide triphosphate hydrolases"/>
    <property type="match status" value="1"/>
</dbReference>
<proteinExistence type="inferred from homology"/>
<evidence type="ECO:0000256" key="10">
    <source>
        <dbReference type="ARBA" id="ARBA00023136"/>
    </source>
</evidence>
<keyword evidence="6" id="KW-0547">Nucleotide-binding</keyword>
<dbReference type="GO" id="GO:0015031">
    <property type="term" value="P:protein transport"/>
    <property type="evidence" value="ECO:0007669"/>
    <property type="project" value="UniProtKB-KW"/>
</dbReference>
<dbReference type="OrthoDB" id="9778554at2"/>
<dbReference type="KEGG" id="fno:Fnod_0377"/>
<dbReference type="PANTHER" id="PTHR43134">
    <property type="entry name" value="SIGNAL RECOGNITION PARTICLE RECEPTOR SUBUNIT ALPHA"/>
    <property type="match status" value="1"/>
</dbReference>
<dbReference type="Proteomes" id="UP000002415">
    <property type="component" value="Chromosome"/>
</dbReference>
<dbReference type="GO" id="GO:0005525">
    <property type="term" value="F:GTP binding"/>
    <property type="evidence" value="ECO:0007669"/>
    <property type="project" value="UniProtKB-UniRule"/>
</dbReference>
<feature type="domain" description="AAA+ ATPase" evidence="14">
    <location>
        <begin position="171"/>
        <end position="317"/>
    </location>
</feature>
<evidence type="ECO:0000256" key="9">
    <source>
        <dbReference type="ARBA" id="ARBA00023134"/>
    </source>
</evidence>
<dbReference type="RefSeq" id="WP_011993562.1">
    <property type="nucleotide sequence ID" value="NC_009718.1"/>
</dbReference>
<dbReference type="Pfam" id="PF00448">
    <property type="entry name" value="SRP54"/>
    <property type="match status" value="1"/>
</dbReference>
<dbReference type="GO" id="GO:0006614">
    <property type="term" value="P:SRP-dependent cotranslational protein targeting to membrane"/>
    <property type="evidence" value="ECO:0007669"/>
    <property type="project" value="UniProtKB-UniRule"/>
</dbReference>
<accession>A7HK09</accession>
<dbReference type="GO" id="GO:0005886">
    <property type="term" value="C:plasma membrane"/>
    <property type="evidence" value="ECO:0007669"/>
    <property type="project" value="UniProtKB-SubCell"/>
</dbReference>
<dbReference type="SMART" id="SM00382">
    <property type="entry name" value="AAA"/>
    <property type="match status" value="1"/>
</dbReference>
<dbReference type="eggNOG" id="COG1419">
    <property type="taxonomic scope" value="Bacteria"/>
</dbReference>
<dbReference type="SUPFAM" id="SSF52540">
    <property type="entry name" value="P-loop containing nucleoside triphosphate hydrolases"/>
    <property type="match status" value="1"/>
</dbReference>
<keyword evidence="17" id="KW-1185">Reference proteome</keyword>
<keyword evidence="5" id="KW-1003">Cell membrane</keyword>
<evidence type="ECO:0000256" key="1">
    <source>
        <dbReference type="ARBA" id="ARBA00004413"/>
    </source>
</evidence>
<dbReference type="InterPro" id="IPR047040">
    <property type="entry name" value="FlhF__GTPase_dom"/>
</dbReference>
<protein>
    <recommendedName>
        <fullName evidence="3 13">Flagellar biosynthesis protein FlhF</fullName>
    </recommendedName>
</protein>
<dbReference type="InterPro" id="IPR027417">
    <property type="entry name" value="P-loop_NTPase"/>
</dbReference>
<dbReference type="FunFam" id="3.40.50.300:FF:000695">
    <property type="entry name" value="Flagellar biosynthesis regulator FlhF"/>
    <property type="match status" value="1"/>
</dbReference>
<dbReference type="AlphaFoldDB" id="A7HK09"/>
<dbReference type="EMBL" id="CP000771">
    <property type="protein sequence ID" value="ABS60242.1"/>
    <property type="molecule type" value="Genomic_DNA"/>
</dbReference>
<evidence type="ECO:0000256" key="11">
    <source>
        <dbReference type="ARBA" id="ARBA00023225"/>
    </source>
</evidence>
<gene>
    <name evidence="16" type="ordered locus">Fnod_0377</name>
</gene>
<evidence type="ECO:0000256" key="12">
    <source>
        <dbReference type="ARBA" id="ARBA00025337"/>
    </source>
</evidence>
<dbReference type="SMART" id="SM00962">
    <property type="entry name" value="SRP54"/>
    <property type="match status" value="1"/>
</dbReference>
<sequence>MIVKKYVVTDIKEAFEKIRVELGKDAVILSTRKIKKGGFLGIGAKTYIEVTAATSDKKEQQSEEKGQIYKLQEILSKSKTNNPQNVEEISEIKKMMVELKSMISSQRTNEPQWVESFRKALKKQDIDDEISDKLIEYSKMKYQELDFSNENTRLILSEMFLPFINTSVPDLKGRVLFAGPTGVGKTTTLAKLAAKLKLSEKKRVAVITLDTYRIAAVDQLKTYAMLLDVPIRVAYTPKEAKLEVEALSDYDVILIDTAGRSQKNDLHMSEIKAMSEIVSPDFTFLVIGMQYRSEDVKEVLTKFSMISPTHVILSKMDETSALGHFVNVPNFLKAPIAFITNGQRVPDDILEANNRELAVLLSREVLKYAKSS</sequence>
<evidence type="ECO:0000256" key="6">
    <source>
        <dbReference type="ARBA" id="ARBA00022741"/>
    </source>
</evidence>
<keyword evidence="9" id="KW-0342">GTP-binding</keyword>
<reference evidence="16 17" key="1">
    <citation type="submission" date="2007-07" db="EMBL/GenBank/DDBJ databases">
        <title>Complete sequence of Fervidobacterium nodosum Rt17-B1.</title>
        <authorList>
            <consortium name="US DOE Joint Genome Institute"/>
            <person name="Copeland A."/>
            <person name="Lucas S."/>
            <person name="Lapidus A."/>
            <person name="Barry K."/>
            <person name="Glavina del Rio T."/>
            <person name="Dalin E."/>
            <person name="Tice H."/>
            <person name="Pitluck S."/>
            <person name="Saunders E."/>
            <person name="Brettin T."/>
            <person name="Bruce D."/>
            <person name="Detter J.C."/>
            <person name="Han C."/>
            <person name="Schmutz J."/>
            <person name="Larimer F."/>
            <person name="Land M."/>
            <person name="Hauser L."/>
            <person name="Kyrpides N."/>
            <person name="Mikhailova N."/>
            <person name="Nelson K."/>
            <person name="Gogarten J.P."/>
            <person name="Noll K."/>
            <person name="Richardson P."/>
        </authorList>
    </citation>
    <scope>NUCLEOTIDE SEQUENCE [LARGE SCALE GENOMIC DNA]</scope>
    <source>
        <strain evidence="17">ATCC 35602 / DSM 5306 / Rt17-B1</strain>
    </source>
</reference>
<name>A7HK09_FERNB</name>
<dbReference type="InterPro" id="IPR000897">
    <property type="entry name" value="SRP54_GTPase_dom"/>
</dbReference>
<dbReference type="NCBIfam" id="TIGR03499">
    <property type="entry name" value="FlhF"/>
    <property type="match status" value="1"/>
</dbReference>
<keyword evidence="8" id="KW-0653">Protein transport</keyword>
<dbReference type="GO" id="GO:0003924">
    <property type="term" value="F:GTPase activity"/>
    <property type="evidence" value="ECO:0007669"/>
    <property type="project" value="UniProtKB-UniRule"/>
</dbReference>
<evidence type="ECO:0000256" key="5">
    <source>
        <dbReference type="ARBA" id="ARBA00022475"/>
    </source>
</evidence>
<dbReference type="PANTHER" id="PTHR43134:SF3">
    <property type="entry name" value="FLAGELLAR BIOSYNTHESIS PROTEIN FLHF"/>
    <property type="match status" value="1"/>
</dbReference>
<evidence type="ECO:0000313" key="16">
    <source>
        <dbReference type="EMBL" id="ABS60242.1"/>
    </source>
</evidence>